<evidence type="ECO:0000256" key="4">
    <source>
        <dbReference type="ARBA" id="ARBA00022825"/>
    </source>
</evidence>
<accession>D2W315</accession>
<dbReference type="InterPro" id="IPR015500">
    <property type="entry name" value="Peptidase_S8_subtilisin-rel"/>
</dbReference>
<reference evidence="7 8" key="1">
    <citation type="journal article" date="2010" name="Cell">
        <title>The genome of Naegleria gruberi illuminates early eukaryotic versatility.</title>
        <authorList>
            <person name="Fritz-Laylin L.K."/>
            <person name="Prochnik S.E."/>
            <person name="Ginger M.L."/>
            <person name="Dacks J.B."/>
            <person name="Carpenter M.L."/>
            <person name="Field M.C."/>
            <person name="Kuo A."/>
            <person name="Paredez A."/>
            <person name="Chapman J."/>
            <person name="Pham J."/>
            <person name="Shu S."/>
            <person name="Neupane R."/>
            <person name="Cipriano M."/>
            <person name="Mancuso J."/>
            <person name="Tu H."/>
            <person name="Salamov A."/>
            <person name="Lindquist E."/>
            <person name="Shapiro H."/>
            <person name="Lucas S."/>
            <person name="Grigoriev I.V."/>
            <person name="Cande W.Z."/>
            <person name="Fulton C."/>
            <person name="Rokhsar D.S."/>
            <person name="Dawson S.C."/>
        </authorList>
    </citation>
    <scope>NUCLEOTIDE SEQUENCE [LARGE SCALE GENOMIC DNA]</scope>
    <source>
        <strain evidence="7 8">NEG-M</strain>
    </source>
</reference>
<dbReference type="InterPro" id="IPR000209">
    <property type="entry name" value="Peptidase_S8/S53_dom"/>
</dbReference>
<evidence type="ECO:0000256" key="1">
    <source>
        <dbReference type="ARBA" id="ARBA00011073"/>
    </source>
</evidence>
<proteinExistence type="inferred from homology"/>
<feature type="active site" description="Charge relay system" evidence="5">
    <location>
        <position position="491"/>
    </location>
</feature>
<keyword evidence="8" id="KW-1185">Reference proteome</keyword>
<evidence type="ECO:0000313" key="8">
    <source>
        <dbReference type="Proteomes" id="UP000006671"/>
    </source>
</evidence>
<evidence type="ECO:0000259" key="6">
    <source>
        <dbReference type="Pfam" id="PF00082"/>
    </source>
</evidence>
<dbReference type="GO" id="GO:0006508">
    <property type="term" value="P:proteolysis"/>
    <property type="evidence" value="ECO:0007669"/>
    <property type="project" value="UniProtKB-KW"/>
</dbReference>
<dbReference type="KEGG" id="ngr:NAEGRDRAFT_82196"/>
<dbReference type="PRINTS" id="PR00723">
    <property type="entry name" value="SUBTILISIN"/>
</dbReference>
<dbReference type="GO" id="GO:0004252">
    <property type="term" value="F:serine-type endopeptidase activity"/>
    <property type="evidence" value="ECO:0007669"/>
    <property type="project" value="UniProtKB-UniRule"/>
</dbReference>
<evidence type="ECO:0000313" key="7">
    <source>
        <dbReference type="EMBL" id="EFC36534.1"/>
    </source>
</evidence>
<feature type="active site" description="Charge relay system" evidence="5">
    <location>
        <position position="314"/>
    </location>
</feature>
<dbReference type="PROSITE" id="PS00138">
    <property type="entry name" value="SUBTILASE_SER"/>
    <property type="match status" value="1"/>
</dbReference>
<dbReference type="Gene3D" id="3.40.50.200">
    <property type="entry name" value="Peptidase S8/S53 domain"/>
    <property type="match status" value="1"/>
</dbReference>
<dbReference type="RefSeq" id="XP_002669278.1">
    <property type="nucleotide sequence ID" value="XM_002669232.1"/>
</dbReference>
<dbReference type="InterPro" id="IPR023828">
    <property type="entry name" value="Peptidase_S8_Ser-AS"/>
</dbReference>
<evidence type="ECO:0000256" key="2">
    <source>
        <dbReference type="ARBA" id="ARBA00022670"/>
    </source>
</evidence>
<dbReference type="PANTHER" id="PTHR43806:SF67">
    <property type="entry name" value="EGF-LIKE DOMAIN-CONTAINING PROTEIN"/>
    <property type="match status" value="1"/>
</dbReference>
<dbReference type="InterPro" id="IPR036852">
    <property type="entry name" value="Peptidase_S8/S53_dom_sf"/>
</dbReference>
<evidence type="ECO:0000256" key="5">
    <source>
        <dbReference type="PROSITE-ProRule" id="PRU01240"/>
    </source>
</evidence>
<dbReference type="eggNOG" id="KOG4266">
    <property type="taxonomic scope" value="Eukaryota"/>
</dbReference>
<name>D2W315_NAEGR</name>
<dbReference type="GeneID" id="8856521"/>
<dbReference type="PANTHER" id="PTHR43806">
    <property type="entry name" value="PEPTIDASE S8"/>
    <property type="match status" value="1"/>
</dbReference>
<dbReference type="PROSITE" id="PS51892">
    <property type="entry name" value="SUBTILASE"/>
    <property type="match status" value="1"/>
</dbReference>
<dbReference type="EMBL" id="GG738929">
    <property type="protein sequence ID" value="EFC36534.1"/>
    <property type="molecule type" value="Genomic_DNA"/>
</dbReference>
<dbReference type="InterPro" id="IPR050131">
    <property type="entry name" value="Peptidase_S8_subtilisin-like"/>
</dbReference>
<gene>
    <name evidence="7" type="ORF">NAEGRDRAFT_82196</name>
</gene>
<feature type="domain" description="Peptidase S8/S53" evidence="6">
    <location>
        <begin position="264"/>
        <end position="537"/>
    </location>
</feature>
<protein>
    <submittedName>
        <fullName evidence="7">Subtilisin-like serine protease</fullName>
    </submittedName>
</protein>
<dbReference type="OrthoDB" id="19801at2759"/>
<dbReference type="Proteomes" id="UP000006671">
    <property type="component" value="Unassembled WGS sequence"/>
</dbReference>
<dbReference type="AlphaFoldDB" id="D2W315"/>
<keyword evidence="3 5" id="KW-0378">Hydrolase</keyword>
<dbReference type="SUPFAM" id="SSF52743">
    <property type="entry name" value="Subtilisin-like"/>
    <property type="match status" value="1"/>
</dbReference>
<organism evidence="8">
    <name type="scientific">Naegleria gruberi</name>
    <name type="common">Amoeba</name>
    <dbReference type="NCBI Taxonomy" id="5762"/>
    <lineage>
        <taxon>Eukaryota</taxon>
        <taxon>Discoba</taxon>
        <taxon>Heterolobosea</taxon>
        <taxon>Tetramitia</taxon>
        <taxon>Eutetramitia</taxon>
        <taxon>Vahlkampfiidae</taxon>
        <taxon>Naegleria</taxon>
    </lineage>
</organism>
<dbReference type="VEuPathDB" id="AmoebaDB:NAEGRDRAFT_82196"/>
<evidence type="ECO:0000256" key="3">
    <source>
        <dbReference type="ARBA" id="ARBA00022801"/>
    </source>
</evidence>
<keyword evidence="4 5" id="KW-0720">Serine protease</keyword>
<dbReference type="OMA" id="WGHIIAP"/>
<feature type="active site" description="Charge relay system" evidence="5">
    <location>
        <position position="273"/>
    </location>
</feature>
<dbReference type="Pfam" id="PF00082">
    <property type="entry name" value="Peptidase_S8"/>
    <property type="match status" value="1"/>
</dbReference>
<sequence>MFSTSFALPRSNKNTWKMMMNTKSSCQQQQKQYKSSMMMVVVSMMIVATTFVLLVGGVNSSNTPSSTLPSSMKIWIYFNNKGIDEKNSRSSLHLPSIIDGRITKLKSLASESLEKHFPTSVPISEKALARRRKVVQESISLKRDVSGEELSLYSIHDVPIVEEYVQKIVNMLRQDQKIGARSNWLNAITVSDVTQEQIEKIQKLAFVDRIERVATFKRSNLEERNQKVVNTRHVADDSSYGVAFNQLNQVNVVATRNMYPELNGTGITILVCDSGFHLQHKALKSIHITGQYDFVNKDTNTDNESGEAATTSNHGTQCLSAIAGYDLGNFMGPAPGASVLLAKTEDVRTETQVEEDNFIEAIEWGERLGADIVSASLGYTDWYSHSKKEFNGVTSPLTRVVNIASRYKGLIMVLAAGNEGAGGSNTIGTPSDGFDVISVGSVDVNGKISYFSSRGPSDDGRTKPEVSARGSSTYLVSPNTDSDYLTSSGTSFATPIVAGCVALILQKNPTWTPYQMRKAVMMTASKNTEPGNDLGWGIVNTLDAMRYIQSNSSFESTFNDSPTSCPATTNLGPVYNSECGWKANRGVCFNGECRCYLSSTSSCDIPSSASSITLKCGLHNCKSGICSKDECQCFYGWAGIDCSTQGNLSNTLSVSIYGLMFIVLLLTLL</sequence>
<dbReference type="STRING" id="5762.D2W315"/>
<comment type="similarity">
    <text evidence="1 5">Belongs to the peptidase S8 family.</text>
</comment>
<dbReference type="InParanoid" id="D2W315"/>
<keyword evidence="2 5" id="KW-0645">Protease</keyword>